<dbReference type="EMBL" id="CM001218">
    <property type="protein sequence ID" value="KEH38518.1"/>
    <property type="molecule type" value="Genomic_DNA"/>
</dbReference>
<dbReference type="HOGENOM" id="CLU_3053358_0_0_1"/>
<keyword evidence="3" id="KW-1185">Reference proteome</keyword>
<reference evidence="1 3" key="1">
    <citation type="journal article" date="2011" name="Nature">
        <title>The Medicago genome provides insight into the evolution of rhizobial symbioses.</title>
        <authorList>
            <person name="Young N.D."/>
            <person name="Debelle F."/>
            <person name="Oldroyd G.E."/>
            <person name="Geurts R."/>
            <person name="Cannon S.B."/>
            <person name="Udvardi M.K."/>
            <person name="Benedito V.A."/>
            <person name="Mayer K.F."/>
            <person name="Gouzy J."/>
            <person name="Schoof H."/>
            <person name="Van de Peer Y."/>
            <person name="Proost S."/>
            <person name="Cook D.R."/>
            <person name="Meyers B.C."/>
            <person name="Spannagl M."/>
            <person name="Cheung F."/>
            <person name="De Mita S."/>
            <person name="Krishnakumar V."/>
            <person name="Gundlach H."/>
            <person name="Zhou S."/>
            <person name="Mudge J."/>
            <person name="Bharti A.K."/>
            <person name="Murray J.D."/>
            <person name="Naoumkina M.A."/>
            <person name="Rosen B."/>
            <person name="Silverstein K.A."/>
            <person name="Tang H."/>
            <person name="Rombauts S."/>
            <person name="Zhao P.X."/>
            <person name="Zhou P."/>
            <person name="Barbe V."/>
            <person name="Bardou P."/>
            <person name="Bechner M."/>
            <person name="Bellec A."/>
            <person name="Berger A."/>
            <person name="Berges H."/>
            <person name="Bidwell S."/>
            <person name="Bisseling T."/>
            <person name="Choisne N."/>
            <person name="Couloux A."/>
            <person name="Denny R."/>
            <person name="Deshpande S."/>
            <person name="Dai X."/>
            <person name="Doyle J.J."/>
            <person name="Dudez A.M."/>
            <person name="Farmer A.D."/>
            <person name="Fouteau S."/>
            <person name="Franken C."/>
            <person name="Gibelin C."/>
            <person name="Gish J."/>
            <person name="Goldstein S."/>
            <person name="Gonzalez A.J."/>
            <person name="Green P.J."/>
            <person name="Hallab A."/>
            <person name="Hartog M."/>
            <person name="Hua A."/>
            <person name="Humphray S.J."/>
            <person name="Jeong D.H."/>
            <person name="Jing Y."/>
            <person name="Jocker A."/>
            <person name="Kenton S.M."/>
            <person name="Kim D.J."/>
            <person name="Klee K."/>
            <person name="Lai H."/>
            <person name="Lang C."/>
            <person name="Lin S."/>
            <person name="Macmil S.L."/>
            <person name="Magdelenat G."/>
            <person name="Matthews L."/>
            <person name="McCorrison J."/>
            <person name="Monaghan E.L."/>
            <person name="Mun J.H."/>
            <person name="Najar F.Z."/>
            <person name="Nicholson C."/>
            <person name="Noirot C."/>
            <person name="O'Bleness M."/>
            <person name="Paule C.R."/>
            <person name="Poulain J."/>
            <person name="Prion F."/>
            <person name="Qin B."/>
            <person name="Qu C."/>
            <person name="Retzel E.F."/>
            <person name="Riddle C."/>
            <person name="Sallet E."/>
            <person name="Samain S."/>
            <person name="Samson N."/>
            <person name="Sanders I."/>
            <person name="Saurat O."/>
            <person name="Scarpelli C."/>
            <person name="Schiex T."/>
            <person name="Segurens B."/>
            <person name="Severin A.J."/>
            <person name="Sherrier D.J."/>
            <person name="Shi R."/>
            <person name="Sims S."/>
            <person name="Singer S.R."/>
            <person name="Sinharoy S."/>
            <person name="Sterck L."/>
            <person name="Viollet A."/>
            <person name="Wang B.B."/>
            <person name="Wang K."/>
            <person name="Wang M."/>
            <person name="Wang X."/>
            <person name="Warfsmann J."/>
            <person name="Weissenbach J."/>
            <person name="White D.D."/>
            <person name="White J.D."/>
            <person name="Wiley G.B."/>
            <person name="Wincker P."/>
            <person name="Xing Y."/>
            <person name="Yang L."/>
            <person name="Yao Z."/>
            <person name="Ying F."/>
            <person name="Zhai J."/>
            <person name="Zhou L."/>
            <person name="Zuber A."/>
            <person name="Denarie J."/>
            <person name="Dixon R.A."/>
            <person name="May G.D."/>
            <person name="Schwartz D.C."/>
            <person name="Rogers J."/>
            <person name="Quetier F."/>
            <person name="Town C.D."/>
            <person name="Roe B.A."/>
        </authorList>
    </citation>
    <scope>NUCLEOTIDE SEQUENCE [LARGE SCALE GENOMIC DNA]</scope>
    <source>
        <strain evidence="1">A17</strain>
        <strain evidence="2 3">cv. Jemalong A17</strain>
    </source>
</reference>
<evidence type="ECO:0000313" key="1">
    <source>
        <dbReference type="EMBL" id="KEH38518.1"/>
    </source>
</evidence>
<accession>G8A254</accession>
<sequence>MVCLLTRFFHVRTFKIITNGIYQSIEHRAIVNCEKDIGPLESLITGQTPAGKMC</sequence>
<dbReference type="EnsemblPlants" id="KEH38518">
    <property type="protein sequence ID" value="KEH38518"/>
    <property type="gene ID" value="MTR_2g072900"/>
</dbReference>
<proteinExistence type="predicted"/>
<reference evidence="2" key="3">
    <citation type="submission" date="2015-04" db="UniProtKB">
        <authorList>
            <consortium name="EnsemblPlants"/>
        </authorList>
    </citation>
    <scope>IDENTIFICATION</scope>
    <source>
        <strain evidence="2">cv. Jemalong A17</strain>
    </source>
</reference>
<dbReference type="Proteomes" id="UP000002051">
    <property type="component" value="Chromosome 2"/>
</dbReference>
<dbReference type="AlphaFoldDB" id="G8A254"/>
<gene>
    <name evidence="1" type="ordered locus">MTR_2g072900</name>
</gene>
<reference evidence="1 3" key="2">
    <citation type="journal article" date="2014" name="BMC Genomics">
        <title>An improved genome release (version Mt4.0) for the model legume Medicago truncatula.</title>
        <authorList>
            <person name="Tang H."/>
            <person name="Krishnakumar V."/>
            <person name="Bidwell S."/>
            <person name="Rosen B."/>
            <person name="Chan A."/>
            <person name="Zhou S."/>
            <person name="Gentzbittel L."/>
            <person name="Childs K.L."/>
            <person name="Yandell M."/>
            <person name="Gundlach H."/>
            <person name="Mayer K.F."/>
            <person name="Schwartz D.C."/>
            <person name="Town C.D."/>
        </authorList>
    </citation>
    <scope>GENOME REANNOTATION</scope>
    <source>
        <strain evidence="1">A17</strain>
        <strain evidence="2 3">cv. Jemalong A17</strain>
    </source>
</reference>
<name>G8A254_MEDTR</name>
<evidence type="ECO:0000313" key="3">
    <source>
        <dbReference type="Proteomes" id="UP000002051"/>
    </source>
</evidence>
<dbReference type="PaxDb" id="3880-AES85542"/>
<evidence type="ECO:0000313" key="2">
    <source>
        <dbReference type="EnsemblPlants" id="KEH38518"/>
    </source>
</evidence>
<protein>
    <submittedName>
        <fullName evidence="1 2">Uncharacterized protein</fullName>
    </submittedName>
</protein>
<organism evidence="2">
    <name type="scientific">Medicago truncatula</name>
    <name type="common">Barrel medic</name>
    <name type="synonym">Medicago tribuloides</name>
    <dbReference type="NCBI Taxonomy" id="3880"/>
    <lineage>
        <taxon>Eukaryota</taxon>
        <taxon>Viridiplantae</taxon>
        <taxon>Streptophyta</taxon>
        <taxon>Embryophyta</taxon>
        <taxon>Tracheophyta</taxon>
        <taxon>Spermatophyta</taxon>
        <taxon>Magnoliopsida</taxon>
        <taxon>eudicotyledons</taxon>
        <taxon>Gunneridae</taxon>
        <taxon>Pentapetalae</taxon>
        <taxon>rosids</taxon>
        <taxon>fabids</taxon>
        <taxon>Fabales</taxon>
        <taxon>Fabaceae</taxon>
        <taxon>Papilionoideae</taxon>
        <taxon>50 kb inversion clade</taxon>
        <taxon>NPAAA clade</taxon>
        <taxon>Hologalegina</taxon>
        <taxon>IRL clade</taxon>
        <taxon>Trifolieae</taxon>
        <taxon>Medicago</taxon>
    </lineage>
</organism>